<reference evidence="1" key="1">
    <citation type="journal article" date="2023" name="Mol. Phylogenet. Evol.">
        <title>Genome-scale phylogeny and comparative genomics of the fungal order Sordariales.</title>
        <authorList>
            <person name="Hensen N."/>
            <person name="Bonometti L."/>
            <person name="Westerberg I."/>
            <person name="Brannstrom I.O."/>
            <person name="Guillou S."/>
            <person name="Cros-Aarteil S."/>
            <person name="Calhoun S."/>
            <person name="Haridas S."/>
            <person name="Kuo A."/>
            <person name="Mondo S."/>
            <person name="Pangilinan J."/>
            <person name="Riley R."/>
            <person name="LaButti K."/>
            <person name="Andreopoulos B."/>
            <person name="Lipzen A."/>
            <person name="Chen C."/>
            <person name="Yan M."/>
            <person name="Daum C."/>
            <person name="Ng V."/>
            <person name="Clum A."/>
            <person name="Steindorff A."/>
            <person name="Ohm R.A."/>
            <person name="Martin F."/>
            <person name="Silar P."/>
            <person name="Natvig D.O."/>
            <person name="Lalanne C."/>
            <person name="Gautier V."/>
            <person name="Ament-Velasquez S.L."/>
            <person name="Kruys A."/>
            <person name="Hutchinson M.I."/>
            <person name="Powell A.J."/>
            <person name="Barry K."/>
            <person name="Miller A.N."/>
            <person name="Grigoriev I.V."/>
            <person name="Debuchy R."/>
            <person name="Gladieux P."/>
            <person name="Hiltunen Thoren M."/>
            <person name="Johannesson H."/>
        </authorList>
    </citation>
    <scope>NUCLEOTIDE SEQUENCE</scope>
    <source>
        <strain evidence="1">CBS 232.78</strain>
    </source>
</reference>
<dbReference type="AlphaFoldDB" id="A0AAE0K0R3"/>
<gene>
    <name evidence="1" type="ORF">B0H63DRAFT_529590</name>
</gene>
<sequence length="185" mass="20008">MAIHEGDILGAYIPLRAGYTPLYDAEGVASGYLPLDSTDYYNMINVGVMPDGSVSTGEAFVRIRLMYTMDKRADLFEDAEARNVMFWRGFYKVGPVEDAPARPSGLLSSGKLFVCSRPQYESLEAGSFLVATQSSYNIKNDGTSDRTAGLNKFLADAAATLKIAYFSGGICLDAETLKVPVGSKL</sequence>
<dbReference type="EMBL" id="JAULSW010000011">
    <property type="protein sequence ID" value="KAK3367884.1"/>
    <property type="molecule type" value="Genomic_DNA"/>
</dbReference>
<evidence type="ECO:0000313" key="2">
    <source>
        <dbReference type="Proteomes" id="UP001285441"/>
    </source>
</evidence>
<organism evidence="1 2">
    <name type="scientific">Podospora didyma</name>
    <dbReference type="NCBI Taxonomy" id="330526"/>
    <lineage>
        <taxon>Eukaryota</taxon>
        <taxon>Fungi</taxon>
        <taxon>Dikarya</taxon>
        <taxon>Ascomycota</taxon>
        <taxon>Pezizomycotina</taxon>
        <taxon>Sordariomycetes</taxon>
        <taxon>Sordariomycetidae</taxon>
        <taxon>Sordariales</taxon>
        <taxon>Podosporaceae</taxon>
        <taxon>Podospora</taxon>
    </lineage>
</organism>
<reference evidence="1" key="2">
    <citation type="submission" date="2023-06" db="EMBL/GenBank/DDBJ databases">
        <authorList>
            <consortium name="Lawrence Berkeley National Laboratory"/>
            <person name="Haridas S."/>
            <person name="Hensen N."/>
            <person name="Bonometti L."/>
            <person name="Westerberg I."/>
            <person name="Brannstrom I.O."/>
            <person name="Guillou S."/>
            <person name="Cros-Aarteil S."/>
            <person name="Calhoun S."/>
            <person name="Kuo A."/>
            <person name="Mondo S."/>
            <person name="Pangilinan J."/>
            <person name="Riley R."/>
            <person name="LaButti K."/>
            <person name="Andreopoulos B."/>
            <person name="Lipzen A."/>
            <person name="Chen C."/>
            <person name="Yanf M."/>
            <person name="Daum C."/>
            <person name="Ng V."/>
            <person name="Clum A."/>
            <person name="Steindorff A."/>
            <person name="Ohm R."/>
            <person name="Martin F."/>
            <person name="Silar P."/>
            <person name="Natvig D."/>
            <person name="Lalanne C."/>
            <person name="Gautier V."/>
            <person name="Ament-velasquez S.L."/>
            <person name="Kruys A."/>
            <person name="Hutchinson M.I."/>
            <person name="Powell A.J."/>
            <person name="Barry K."/>
            <person name="Miller A.N."/>
            <person name="Grigoriev I.V."/>
            <person name="Debuchy R."/>
            <person name="Gladieux P."/>
            <person name="Thoren M.H."/>
            <person name="Johannesson H."/>
        </authorList>
    </citation>
    <scope>NUCLEOTIDE SEQUENCE</scope>
    <source>
        <strain evidence="1">CBS 232.78</strain>
    </source>
</reference>
<proteinExistence type="predicted"/>
<evidence type="ECO:0000313" key="1">
    <source>
        <dbReference type="EMBL" id="KAK3367884.1"/>
    </source>
</evidence>
<name>A0AAE0K0R3_9PEZI</name>
<keyword evidence="2" id="KW-1185">Reference proteome</keyword>
<comment type="caution">
    <text evidence="1">The sequence shown here is derived from an EMBL/GenBank/DDBJ whole genome shotgun (WGS) entry which is preliminary data.</text>
</comment>
<dbReference type="Proteomes" id="UP001285441">
    <property type="component" value="Unassembled WGS sequence"/>
</dbReference>
<accession>A0AAE0K0R3</accession>
<protein>
    <submittedName>
        <fullName evidence="1">Uncharacterized protein</fullName>
    </submittedName>
</protein>